<comment type="similarity">
    <text evidence="6">Belongs to the cullin family.</text>
</comment>
<dbReference type="PANTHER" id="PTHR45957">
    <property type="entry name" value="ANAPHASE-PROMOTING COMPLEX SUBUNIT 2"/>
    <property type="match status" value="1"/>
</dbReference>
<evidence type="ECO:0000256" key="2">
    <source>
        <dbReference type="ARBA" id="ARBA00022618"/>
    </source>
</evidence>
<feature type="domain" description="Cullin family profile" evidence="7">
    <location>
        <begin position="379"/>
        <end position="581"/>
    </location>
</feature>
<dbReference type="InterPro" id="IPR059120">
    <property type="entry name" value="Cullin-like_AB"/>
</dbReference>
<dbReference type="Gene3D" id="3.30.230.130">
    <property type="entry name" value="Cullin, Chain C, Domain 2"/>
    <property type="match status" value="1"/>
</dbReference>
<dbReference type="InterPro" id="IPR044554">
    <property type="entry name" value="ANAPC2"/>
</dbReference>
<dbReference type="Proteomes" id="UP001345691">
    <property type="component" value="Unassembled WGS sequence"/>
</dbReference>
<dbReference type="SUPFAM" id="SSF75632">
    <property type="entry name" value="Cullin homology domain"/>
    <property type="match status" value="1"/>
</dbReference>
<dbReference type="PROSITE" id="PS50069">
    <property type="entry name" value="CULLIN_2"/>
    <property type="match status" value="1"/>
</dbReference>
<dbReference type="InterPro" id="IPR057975">
    <property type="entry name" value="TPR_ANAPC2"/>
</dbReference>
<keyword evidence="4" id="KW-0833">Ubl conjugation pathway</keyword>
<dbReference type="Gene3D" id="1.20.1310.10">
    <property type="entry name" value="Cullin Repeats"/>
    <property type="match status" value="1"/>
</dbReference>
<dbReference type="Pfam" id="PF08672">
    <property type="entry name" value="ANAPC2"/>
    <property type="match status" value="1"/>
</dbReference>
<evidence type="ECO:0000256" key="3">
    <source>
        <dbReference type="ARBA" id="ARBA00022776"/>
    </source>
</evidence>
<comment type="caution">
    <text evidence="8">The sequence shown here is derived from an EMBL/GenBank/DDBJ whole genome shotgun (WGS) entry which is preliminary data.</text>
</comment>
<evidence type="ECO:0000256" key="1">
    <source>
        <dbReference type="ARBA" id="ARBA00016068"/>
    </source>
</evidence>
<dbReference type="InterPro" id="IPR014786">
    <property type="entry name" value="ANAPC2_C"/>
</dbReference>
<dbReference type="SMART" id="SM01013">
    <property type="entry name" value="APC2"/>
    <property type="match status" value="1"/>
</dbReference>
<dbReference type="InterPro" id="IPR036388">
    <property type="entry name" value="WH-like_DNA-bd_sf"/>
</dbReference>
<dbReference type="InterPro" id="IPR036317">
    <property type="entry name" value="Cullin_homology_sf"/>
</dbReference>
<reference evidence="8 9" key="1">
    <citation type="submission" date="2023-08" db="EMBL/GenBank/DDBJ databases">
        <title>Black Yeasts Isolated from many extreme environments.</title>
        <authorList>
            <person name="Coleine C."/>
            <person name="Stajich J.E."/>
            <person name="Selbmann L."/>
        </authorList>
    </citation>
    <scope>NUCLEOTIDE SEQUENCE [LARGE SCALE GENOMIC DNA]</scope>
    <source>
        <strain evidence="8 9">CCFEE 6328</strain>
    </source>
</reference>
<dbReference type="SMART" id="SM00182">
    <property type="entry name" value="CULLIN"/>
    <property type="match status" value="1"/>
</dbReference>
<dbReference type="Pfam" id="PF26557">
    <property type="entry name" value="Cullin_AB"/>
    <property type="match status" value="1"/>
</dbReference>
<gene>
    <name evidence="8" type="ORF">LTR69_002469</name>
</gene>
<name>A0ABR0JJA9_9EURO</name>
<dbReference type="Gene3D" id="1.10.10.10">
    <property type="entry name" value="Winged helix-like DNA-binding domain superfamily/Winged helix DNA-binding domain"/>
    <property type="match status" value="1"/>
</dbReference>
<sequence>MSNVEVMQPRSGVLTSVFSPNSVRPPKHRQRFHPGATSIIPAIKSQLTSQLTALLGIWDEAFVYGQNRLLPNVGGPFHSHFDSCPPTEQIRQPTTADHAAQSAREAQSPIWTSLRQWRAVIGSETVKRLLAAVLNDLMVEFVTWSYAGVYREELHIHLDFWVEHLFARLTHNILCALDESTDVHVSEVEVKKWKDMAMSRLGALRVDELFEIIVDWDATAPAIEDLRRFTTNPATRGYLTHDFANALQTRLLHPGASTMEILQLYISIIRSFRVLDPKGVLLDRVTRKLRRYLREREDTVKVIVAGLLSDPVQQDTGKSAPGDPEALTELAVELATHNASDNSADDSEFDWNNMDWVPDPIDAAPDYIKSKNTDVIGSLITLFDTKDVFVKELQNTLADRLLKNKPDYNQEISVLEHLKIRFGESALQGCEVMLRDVLDSRKVDNVVRKDRGMGLEVGWSTTPDQEDYVELHAKILSRLFWPSMPEQTFTVPDVVLKQQESYEKGFEALKQSRKLTWLNTIGHVEVELDLEDRTYHDEVLPWQAAVIYAFQEEASEKTVADLATELNMSPTLVRSACIFWVSKRILVEASDARDRYAVLERLPAGTDMIMNDDNGGRPDAAAVAAEAAAVQAAREVEEEDRKQKMAMYHQFVVSMLTNQGQMPLPRIAMMLGIVVPGGFPFSNEELKEFLAGMVKEGVLDVGAGGAYKVAS</sequence>
<evidence type="ECO:0000313" key="8">
    <source>
        <dbReference type="EMBL" id="KAK5065952.1"/>
    </source>
</evidence>
<keyword evidence="5" id="KW-0131">Cell cycle</keyword>
<dbReference type="EMBL" id="JAVRRF010000004">
    <property type="protein sequence ID" value="KAK5065952.1"/>
    <property type="molecule type" value="Genomic_DNA"/>
</dbReference>
<keyword evidence="3" id="KW-0498">Mitosis</keyword>
<accession>A0ABR0JJA9</accession>
<protein>
    <recommendedName>
        <fullName evidence="1">Anaphase-promoting complex subunit 2</fullName>
    </recommendedName>
</protein>
<evidence type="ECO:0000256" key="5">
    <source>
        <dbReference type="ARBA" id="ARBA00023306"/>
    </source>
</evidence>
<evidence type="ECO:0000256" key="4">
    <source>
        <dbReference type="ARBA" id="ARBA00022786"/>
    </source>
</evidence>
<proteinExistence type="inferred from homology"/>
<dbReference type="InterPro" id="IPR036390">
    <property type="entry name" value="WH_DNA-bd_sf"/>
</dbReference>
<dbReference type="PANTHER" id="PTHR45957:SF1">
    <property type="entry name" value="ANAPHASE-PROMOTING COMPLEX SUBUNIT 2"/>
    <property type="match status" value="1"/>
</dbReference>
<evidence type="ECO:0000259" key="7">
    <source>
        <dbReference type="PROSITE" id="PS50069"/>
    </source>
</evidence>
<keyword evidence="9" id="KW-1185">Reference proteome</keyword>
<dbReference type="Pfam" id="PF25773">
    <property type="entry name" value="TPR_ANAPC2"/>
    <property type="match status" value="1"/>
</dbReference>
<dbReference type="InterPro" id="IPR016158">
    <property type="entry name" value="Cullin_homology"/>
</dbReference>
<evidence type="ECO:0000313" key="9">
    <source>
        <dbReference type="Proteomes" id="UP001345691"/>
    </source>
</evidence>
<keyword evidence="2" id="KW-0132">Cell division</keyword>
<organism evidence="8 9">
    <name type="scientific">Exophiala sideris</name>
    <dbReference type="NCBI Taxonomy" id="1016849"/>
    <lineage>
        <taxon>Eukaryota</taxon>
        <taxon>Fungi</taxon>
        <taxon>Dikarya</taxon>
        <taxon>Ascomycota</taxon>
        <taxon>Pezizomycotina</taxon>
        <taxon>Eurotiomycetes</taxon>
        <taxon>Chaetothyriomycetidae</taxon>
        <taxon>Chaetothyriales</taxon>
        <taxon>Herpotrichiellaceae</taxon>
        <taxon>Exophiala</taxon>
    </lineage>
</organism>
<dbReference type="SUPFAM" id="SSF46785">
    <property type="entry name" value="Winged helix' DNA-binding domain"/>
    <property type="match status" value="1"/>
</dbReference>
<evidence type="ECO:0000256" key="6">
    <source>
        <dbReference type="PROSITE-ProRule" id="PRU00330"/>
    </source>
</evidence>